<dbReference type="EMBL" id="JABVCQ010000002">
    <property type="protein sequence ID" value="MBB1124811.1"/>
    <property type="molecule type" value="Genomic_DNA"/>
</dbReference>
<proteinExistence type="predicted"/>
<dbReference type="InterPro" id="IPR036782">
    <property type="entry name" value="NE0471-like_N"/>
</dbReference>
<dbReference type="AlphaFoldDB" id="A0A839H4U1"/>
<sequence length="88" mass="10125">MIDIVLFMFYLQKSESFNDYRFILTFADGQVIESDLRDLIGEYVNEHELTTAQVDMAWSCLTFLNGQVDIAPETLARYVGLSQAKYTT</sequence>
<dbReference type="Pfam" id="PF10387">
    <property type="entry name" value="DUF2442"/>
    <property type="match status" value="1"/>
</dbReference>
<keyword evidence="2" id="KW-1185">Reference proteome</keyword>
<dbReference type="Proteomes" id="UP000548632">
    <property type="component" value="Unassembled WGS sequence"/>
</dbReference>
<accession>A0A839H4U1</accession>
<evidence type="ECO:0000313" key="2">
    <source>
        <dbReference type="Proteomes" id="UP000548632"/>
    </source>
</evidence>
<name>A0A839H4U1_9GAMM</name>
<evidence type="ECO:0008006" key="3">
    <source>
        <dbReference type="Google" id="ProtNLM"/>
    </source>
</evidence>
<organism evidence="1 2">
    <name type="scientific">Thiospirillum jenense</name>
    <dbReference type="NCBI Taxonomy" id="1653858"/>
    <lineage>
        <taxon>Bacteria</taxon>
        <taxon>Pseudomonadati</taxon>
        <taxon>Pseudomonadota</taxon>
        <taxon>Gammaproteobacteria</taxon>
        <taxon>Chromatiales</taxon>
        <taxon>Chromatiaceae</taxon>
        <taxon>Thiospirillum</taxon>
    </lineage>
</organism>
<comment type="caution">
    <text evidence="1">The sequence shown here is derived from an EMBL/GenBank/DDBJ whole genome shotgun (WGS) entry which is preliminary data.</text>
</comment>
<gene>
    <name evidence="1" type="ORF">HUK38_01020</name>
</gene>
<reference evidence="1 2" key="1">
    <citation type="journal article" date="2020" name="Arch. Microbiol.">
        <title>The genome sequence of the giant phototrophic gammaproteobacterium Thiospirillum jenense gives insight into its physiological properties and phylogenetic relationships.</title>
        <authorList>
            <person name="Imhoff J.F."/>
            <person name="Meyer T.E."/>
            <person name="Kyndt J.A."/>
        </authorList>
    </citation>
    <scope>NUCLEOTIDE SEQUENCE [LARGE SCALE GENOMIC DNA]</scope>
    <source>
        <strain evidence="1 2">DSM 216</strain>
    </source>
</reference>
<dbReference type="SUPFAM" id="SSF143880">
    <property type="entry name" value="NE0471 N-terminal domain-like"/>
    <property type="match status" value="1"/>
</dbReference>
<evidence type="ECO:0000313" key="1">
    <source>
        <dbReference type="EMBL" id="MBB1124811.1"/>
    </source>
</evidence>
<dbReference type="InterPro" id="IPR018841">
    <property type="entry name" value="DUF2442"/>
</dbReference>
<protein>
    <recommendedName>
        <fullName evidence="3">DUF2442 domain-containing protein</fullName>
    </recommendedName>
</protein>